<dbReference type="EMBL" id="CP018047">
    <property type="protein sequence ID" value="AQU70470.1"/>
    <property type="molecule type" value="Genomic_DNA"/>
</dbReference>
<name>A0A1U9R229_STRNV</name>
<keyword evidence="3" id="KW-1185">Reference proteome</keyword>
<reference evidence="2 3" key="1">
    <citation type="submission" date="2016-11" db="EMBL/GenBank/DDBJ databases">
        <title>Complete genome sequence of Streptomyces niveus SCSIO 3406.</title>
        <authorList>
            <person name="Zhu Q."/>
            <person name="Cheng W."/>
            <person name="Song Y."/>
            <person name="Li Q."/>
            <person name="Ju J."/>
        </authorList>
    </citation>
    <scope>NUCLEOTIDE SEQUENCE [LARGE SCALE GENOMIC DNA]</scope>
    <source>
        <strain evidence="2 3">SCSIO 3406</strain>
    </source>
</reference>
<evidence type="ECO:0000313" key="2">
    <source>
        <dbReference type="EMBL" id="AQU70470.1"/>
    </source>
</evidence>
<evidence type="ECO:0000313" key="3">
    <source>
        <dbReference type="Proteomes" id="UP000189677"/>
    </source>
</evidence>
<dbReference type="KEGG" id="snw:BBN63_34185"/>
<dbReference type="Proteomes" id="UP000189677">
    <property type="component" value="Chromosome"/>
</dbReference>
<feature type="region of interest" description="Disordered" evidence="1">
    <location>
        <begin position="214"/>
        <end position="233"/>
    </location>
</feature>
<dbReference type="RefSeq" id="WP_078079165.1">
    <property type="nucleotide sequence ID" value="NZ_CP018047.1"/>
</dbReference>
<organism evidence="2 3">
    <name type="scientific">Streptomyces niveus</name>
    <name type="common">Streptomyces spheroides</name>
    <dbReference type="NCBI Taxonomy" id="193462"/>
    <lineage>
        <taxon>Bacteria</taxon>
        <taxon>Bacillati</taxon>
        <taxon>Actinomycetota</taxon>
        <taxon>Actinomycetes</taxon>
        <taxon>Kitasatosporales</taxon>
        <taxon>Streptomycetaceae</taxon>
        <taxon>Streptomyces</taxon>
    </lineage>
</organism>
<sequence length="233" mass="25137">MSEAVYGLLGALGGALVAGAATFWGPIEAQRSAFRAQRRQTEATRQETEAANAEALGRANREAETTRVILMRTTTRTWHDLLARTIQDLKLGRLVDIESFDEAVAIARNSAQSALDHALHDGIWIHQSGYGYPYPSESGSPEQSRVLHALRRVTELTRVAVIKQEPLDAGRTEELERALVKADEARGALSAALLNRLEQLMGVTVIGGRASTPTLPGVFGPLTSDDSPEPSDG</sequence>
<protein>
    <submittedName>
        <fullName evidence="2">Uncharacterized protein</fullName>
    </submittedName>
</protein>
<dbReference type="AlphaFoldDB" id="A0A1U9R229"/>
<gene>
    <name evidence="2" type="ORF">BBN63_34185</name>
</gene>
<proteinExistence type="predicted"/>
<dbReference type="OrthoDB" id="4248031at2"/>
<accession>A0A1U9R229</accession>
<evidence type="ECO:0000256" key="1">
    <source>
        <dbReference type="SAM" id="MobiDB-lite"/>
    </source>
</evidence>